<feature type="region of interest" description="Disordered" evidence="2">
    <location>
        <begin position="555"/>
        <end position="574"/>
    </location>
</feature>
<dbReference type="Proteomes" id="UP000195557">
    <property type="component" value="Unassembled WGS sequence"/>
</dbReference>
<feature type="repeat" description="TPR" evidence="1">
    <location>
        <begin position="370"/>
        <end position="403"/>
    </location>
</feature>
<dbReference type="EMBL" id="KZ155791">
    <property type="protein sequence ID" value="OUS45110.1"/>
    <property type="molecule type" value="Genomic_DNA"/>
</dbReference>
<dbReference type="InterPro" id="IPR019734">
    <property type="entry name" value="TPR_rpt"/>
</dbReference>
<dbReference type="PROSITE" id="PS50005">
    <property type="entry name" value="TPR"/>
    <property type="match status" value="1"/>
</dbReference>
<sequence>MVKVCATTVTALGARGIYRVAANTNGANKALHAEMNLLLNLRTTSAHAQTPDALDPDTTLLITLQCCEMCAALACEFDAVVAAEARLREFNVSTVTRHANGSMARREYGPARGFYALALETLAVRDGEDGRGSGRGRRRIELRLGLGDAALGCGDANAARGAYAAAMRETGMFEKKRAVVTDREEDGEGSGGDARARTIADYVVKCNSGEVKSMIRGVIDAEVMYRMGRAFQLAGRPRRSLLANKVALLLQPDGPAERSATQIHLSCAEASLAFGDAETALHYFRMVMLKAEEASLSTGDVFCNLATCYRAMGLHDEEARAMNAVCTSSKHRPMRITNMIKTIMYRLSQDKDTAKAIHELESLNEMKETAEGLYSLGRVLLLARDYNAADDALMRACELDPASPKVWLEIGTLYLKGFNVPATAAKAFGRAKELSLVLMEQEEDSYQAESGYGGADENRTKFNDRTEISDARTRAVIGRGDCFEELGQPSKALREWDEVPETAAIQIRKMRIVVWAVVLVQRNFREYKKRIANEISNGVRRPVLAPSSRVVNVGDKNAAPLRSPTQRRRVEAKPVKKKYDSLSRMLTKKDPRKTEVPAIDLLKGFTIGNALSAVPKKPNNFFGFFNSPGKSSKKK</sequence>
<name>A0A1Y5I6A4_OSTTA</name>
<evidence type="ECO:0000313" key="3">
    <source>
        <dbReference type="EMBL" id="OUS45110.1"/>
    </source>
</evidence>
<dbReference type="GO" id="GO:0003824">
    <property type="term" value="F:catalytic activity"/>
    <property type="evidence" value="ECO:0007669"/>
    <property type="project" value="InterPro"/>
</dbReference>
<dbReference type="SUPFAM" id="SSF48452">
    <property type="entry name" value="TPR-like"/>
    <property type="match status" value="1"/>
</dbReference>
<reference evidence="3" key="1">
    <citation type="submission" date="2017-04" db="EMBL/GenBank/DDBJ databases">
        <title>Population genomics of picophytoplankton unveils novel chromosome hypervariability.</title>
        <authorList>
            <consortium name="DOE Joint Genome Institute"/>
            <person name="Blanc-Mathieu R."/>
            <person name="Krasovec M."/>
            <person name="Hebrard M."/>
            <person name="Yau S."/>
            <person name="Desgranges E."/>
            <person name="Martin J."/>
            <person name="Schackwitz W."/>
            <person name="Kuo A."/>
            <person name="Salin G."/>
            <person name="Donnadieu C."/>
            <person name="Desdevises Y."/>
            <person name="Sanchez-Ferandin S."/>
            <person name="Moreau H."/>
            <person name="Rivals E."/>
            <person name="Grigoriev I.V."/>
            <person name="Grimsley N."/>
            <person name="Eyre-Walker A."/>
            <person name="Piganeau G."/>
        </authorList>
    </citation>
    <scope>NUCLEOTIDE SEQUENCE [LARGE SCALE GENOMIC DNA]</scope>
    <source>
        <strain evidence="3">RCC 1115</strain>
    </source>
</reference>
<dbReference type="SUPFAM" id="SSF53927">
    <property type="entry name" value="Cytidine deaminase-like"/>
    <property type="match status" value="1"/>
</dbReference>
<proteinExistence type="predicted"/>
<dbReference type="Gene3D" id="1.25.40.10">
    <property type="entry name" value="Tetratricopeptide repeat domain"/>
    <property type="match status" value="2"/>
</dbReference>
<dbReference type="AlphaFoldDB" id="A0A1Y5I6A4"/>
<dbReference type="InterPro" id="IPR025853">
    <property type="entry name" value="NH3ase_Bd3614-like"/>
</dbReference>
<dbReference type="InterPro" id="IPR011990">
    <property type="entry name" value="TPR-like_helical_dom_sf"/>
</dbReference>
<protein>
    <recommendedName>
        <fullName evidence="4">Tetratricopeptide repeat</fullName>
    </recommendedName>
</protein>
<dbReference type="Pfam" id="PF14439">
    <property type="entry name" value="Bd3614-deam"/>
    <property type="match status" value="1"/>
</dbReference>
<evidence type="ECO:0000256" key="2">
    <source>
        <dbReference type="SAM" id="MobiDB-lite"/>
    </source>
</evidence>
<dbReference type="InterPro" id="IPR016193">
    <property type="entry name" value="Cytidine_deaminase-like"/>
</dbReference>
<gene>
    <name evidence="3" type="ORF">BE221DRAFT_146726</name>
</gene>
<accession>A0A1Y5I6A4</accession>
<evidence type="ECO:0000256" key="1">
    <source>
        <dbReference type="PROSITE-ProRule" id="PRU00339"/>
    </source>
</evidence>
<keyword evidence="1" id="KW-0802">TPR repeat</keyword>
<organism evidence="3">
    <name type="scientific">Ostreococcus tauri</name>
    <name type="common">Marine green alga</name>
    <dbReference type="NCBI Taxonomy" id="70448"/>
    <lineage>
        <taxon>Eukaryota</taxon>
        <taxon>Viridiplantae</taxon>
        <taxon>Chlorophyta</taxon>
        <taxon>Mamiellophyceae</taxon>
        <taxon>Mamiellales</taxon>
        <taxon>Bathycoccaceae</taxon>
        <taxon>Ostreococcus</taxon>
    </lineage>
</organism>
<evidence type="ECO:0008006" key="4">
    <source>
        <dbReference type="Google" id="ProtNLM"/>
    </source>
</evidence>